<dbReference type="KEGG" id="pfla:Pflav_000340"/>
<dbReference type="RefSeq" id="WP_173032715.1">
    <property type="nucleotide sequence ID" value="NZ_AP022870.1"/>
</dbReference>
<dbReference type="InterPro" id="IPR010982">
    <property type="entry name" value="Lambda_DNA-bd_dom_sf"/>
</dbReference>
<dbReference type="CDD" id="cd00093">
    <property type="entry name" value="HTH_XRE"/>
    <property type="match status" value="1"/>
</dbReference>
<dbReference type="EMBL" id="AP022870">
    <property type="protein sequence ID" value="BCB73624.1"/>
    <property type="molecule type" value="Genomic_DNA"/>
</dbReference>
<dbReference type="InterPro" id="IPR043917">
    <property type="entry name" value="DUF5753"/>
</dbReference>
<dbReference type="GO" id="GO:0003677">
    <property type="term" value="F:DNA binding"/>
    <property type="evidence" value="ECO:0007669"/>
    <property type="project" value="InterPro"/>
</dbReference>
<protein>
    <recommendedName>
        <fullName evidence="1">DUF5753 domain-containing protein</fullName>
    </recommendedName>
</protein>
<name>A0A6F8XII4_9ACTN</name>
<feature type="domain" description="DUF5753" evidence="1">
    <location>
        <begin position="109"/>
        <end position="286"/>
    </location>
</feature>
<dbReference type="SUPFAM" id="SSF47413">
    <property type="entry name" value="lambda repressor-like DNA-binding domains"/>
    <property type="match status" value="1"/>
</dbReference>
<proteinExistence type="predicted"/>
<evidence type="ECO:0000313" key="2">
    <source>
        <dbReference type="EMBL" id="BCB73624.1"/>
    </source>
</evidence>
<reference evidence="2 3" key="1">
    <citation type="submission" date="2020-03" db="EMBL/GenBank/DDBJ databases">
        <title>Whole genome shotgun sequence of Phytohabitans flavus NBRC 107702.</title>
        <authorList>
            <person name="Komaki H."/>
            <person name="Tamura T."/>
        </authorList>
    </citation>
    <scope>NUCLEOTIDE SEQUENCE [LARGE SCALE GENOMIC DNA]</scope>
    <source>
        <strain evidence="2 3">NBRC 107702</strain>
    </source>
</reference>
<dbReference type="Pfam" id="PF19054">
    <property type="entry name" value="DUF5753"/>
    <property type="match status" value="1"/>
</dbReference>
<dbReference type="Proteomes" id="UP000502508">
    <property type="component" value="Chromosome"/>
</dbReference>
<keyword evidence="3" id="KW-1185">Reference proteome</keyword>
<reference evidence="2 3" key="2">
    <citation type="submission" date="2020-03" db="EMBL/GenBank/DDBJ databases">
        <authorList>
            <person name="Ichikawa N."/>
            <person name="Kimura A."/>
            <person name="Kitahashi Y."/>
            <person name="Uohara A."/>
        </authorList>
    </citation>
    <scope>NUCLEOTIDE SEQUENCE [LARGE SCALE GENOMIC DNA]</scope>
    <source>
        <strain evidence="2 3">NBRC 107702</strain>
    </source>
</reference>
<dbReference type="AlphaFoldDB" id="A0A6F8XII4"/>
<dbReference type="InterPro" id="IPR001387">
    <property type="entry name" value="Cro/C1-type_HTH"/>
</dbReference>
<accession>A0A6F8XII4</accession>
<sequence length="296" mass="32876">MPSRKEQSVPSLRARLLGQRLRALREDRGLTLRYVSGYLGVDFNAARLLEYGQWMAHYTQILSLLDLYGVYEHGEREFLVQLARDAFRLPAWEGDFNAPELDVSTLDSLWLESRAERIRCYDAVLVPDLLRTPEYAEAVVQRVYAPRASEPVLAWRSGMCGRRQREVFDRQPPVEMRAMVAEAALLRSVGAPDAVWQAQLEHLGNCGDGGSVQLRVLPTAAGYVPGMDGSFTVFDLPQAFVPAVACSPHLDSVAVHEGDAGQWYAEAFDRLWEAALPGGTSARLITGLVADMTAVR</sequence>
<dbReference type="Gene3D" id="1.10.260.40">
    <property type="entry name" value="lambda repressor-like DNA-binding domains"/>
    <property type="match status" value="1"/>
</dbReference>
<organism evidence="2 3">
    <name type="scientific">Phytohabitans flavus</name>
    <dbReference type="NCBI Taxonomy" id="1076124"/>
    <lineage>
        <taxon>Bacteria</taxon>
        <taxon>Bacillati</taxon>
        <taxon>Actinomycetota</taxon>
        <taxon>Actinomycetes</taxon>
        <taxon>Micromonosporales</taxon>
        <taxon>Micromonosporaceae</taxon>
    </lineage>
</organism>
<dbReference type="Pfam" id="PF13560">
    <property type="entry name" value="HTH_31"/>
    <property type="match status" value="1"/>
</dbReference>
<gene>
    <name evidence="2" type="ORF">Pflav_000340</name>
</gene>
<evidence type="ECO:0000313" key="3">
    <source>
        <dbReference type="Proteomes" id="UP000502508"/>
    </source>
</evidence>
<evidence type="ECO:0000259" key="1">
    <source>
        <dbReference type="Pfam" id="PF19054"/>
    </source>
</evidence>